<evidence type="ECO:0000313" key="6">
    <source>
        <dbReference type="Proteomes" id="UP001597286"/>
    </source>
</evidence>
<sequence>MTTRRPTGLPDSLTYPDTDAGAILAGTARRYPDNIALRDGEFTLTYTELRDSALRVAQGLRELGVQQGDAVALCQPNSAWFTVTYYATLLAGAAVAPINPTLPPAVVRDQLDEVGAVAVIAHPLTAPLVQAADAPSVRFVVAVPETAAAPAPETTADGFVPLADLLAAEPVEGPAVSPDAVAHLSFTGGTTGRSKAVRVLHRNLVANTCQMSALRTGSVPAVDTEGGVFLDAVPGAVTRFMSAPGTGCALSVAPLFHAMGLISQNITVITGGTAVMMGRFDPAAYLNLVEKHSVTQISGSPAFFHLLLATPGAADRDMSHVRSVTSGAAPIDTTTLAALKGIFPNATVVEAYGLTEATMGLTSGLFDESDPVPVGSVGVPIFDTEVELRDPVDPDTSVPPGEVGELWARGPQIAAGYLGHPDLTAAQFRDGWLLTGDLAQFDENGNIFIVGRAKDMLIYKGYNVYPGQLEELLAKHPLVAQASVIGVPAGDTGEIPVAYVVLTGGAVPDEQTATALMDHVAERVAPYQKIREVHFVDAMPTSAAGKILKTELRRMHQSIDA</sequence>
<reference evidence="6" key="1">
    <citation type="journal article" date="2019" name="Int. J. Syst. Evol. Microbiol.">
        <title>The Global Catalogue of Microorganisms (GCM) 10K type strain sequencing project: providing services to taxonomists for standard genome sequencing and annotation.</title>
        <authorList>
            <consortium name="The Broad Institute Genomics Platform"/>
            <consortium name="The Broad Institute Genome Sequencing Center for Infectious Disease"/>
            <person name="Wu L."/>
            <person name="Ma J."/>
        </authorList>
    </citation>
    <scope>NUCLEOTIDE SEQUENCE [LARGE SCALE GENOMIC DNA]</scope>
    <source>
        <strain evidence="6">DT72</strain>
    </source>
</reference>
<dbReference type="InterPro" id="IPR045851">
    <property type="entry name" value="AMP-bd_C_sf"/>
</dbReference>
<dbReference type="Pfam" id="PF13193">
    <property type="entry name" value="AMP-binding_C"/>
    <property type="match status" value="1"/>
</dbReference>
<evidence type="ECO:0000259" key="4">
    <source>
        <dbReference type="Pfam" id="PF13193"/>
    </source>
</evidence>
<dbReference type="InterPro" id="IPR042099">
    <property type="entry name" value="ANL_N_sf"/>
</dbReference>
<dbReference type="Proteomes" id="UP001597286">
    <property type="component" value="Unassembled WGS sequence"/>
</dbReference>
<dbReference type="InterPro" id="IPR000873">
    <property type="entry name" value="AMP-dep_synth/lig_dom"/>
</dbReference>
<dbReference type="Gene3D" id="3.30.300.30">
    <property type="match status" value="1"/>
</dbReference>
<gene>
    <name evidence="5" type="ORF">ACFSJG_08275</name>
</gene>
<protein>
    <submittedName>
        <fullName evidence="5">Class I adenylate-forming enzyme family protein</fullName>
    </submittedName>
</protein>
<feature type="domain" description="AMP-binding enzyme C-terminal" evidence="4">
    <location>
        <begin position="469"/>
        <end position="546"/>
    </location>
</feature>
<dbReference type="PANTHER" id="PTHR24096">
    <property type="entry name" value="LONG-CHAIN-FATTY-ACID--COA LIGASE"/>
    <property type="match status" value="1"/>
</dbReference>
<accession>A0ABW4P165</accession>
<keyword evidence="6" id="KW-1185">Reference proteome</keyword>
<dbReference type="PROSITE" id="PS00455">
    <property type="entry name" value="AMP_BINDING"/>
    <property type="match status" value="1"/>
</dbReference>
<comment type="caution">
    <text evidence="5">The sequence shown here is derived from an EMBL/GenBank/DDBJ whole genome shotgun (WGS) entry which is preliminary data.</text>
</comment>
<name>A0ABW4P165_9NOCA</name>
<dbReference type="Gene3D" id="3.40.50.12780">
    <property type="entry name" value="N-terminal domain of ligase-like"/>
    <property type="match status" value="1"/>
</dbReference>
<proteinExistence type="inferred from homology"/>
<evidence type="ECO:0000256" key="2">
    <source>
        <dbReference type="ARBA" id="ARBA00022598"/>
    </source>
</evidence>
<dbReference type="EMBL" id="JBHUFB010000009">
    <property type="protein sequence ID" value="MFD1812207.1"/>
    <property type="molecule type" value="Genomic_DNA"/>
</dbReference>
<keyword evidence="2" id="KW-0436">Ligase</keyword>
<evidence type="ECO:0000256" key="1">
    <source>
        <dbReference type="ARBA" id="ARBA00006432"/>
    </source>
</evidence>
<evidence type="ECO:0000259" key="3">
    <source>
        <dbReference type="Pfam" id="PF00501"/>
    </source>
</evidence>
<dbReference type="RefSeq" id="WP_378484724.1">
    <property type="nucleotide sequence ID" value="NZ_JBHUFB010000009.1"/>
</dbReference>
<dbReference type="InterPro" id="IPR020845">
    <property type="entry name" value="AMP-binding_CS"/>
</dbReference>
<dbReference type="Pfam" id="PF00501">
    <property type="entry name" value="AMP-binding"/>
    <property type="match status" value="1"/>
</dbReference>
<organism evidence="5 6">
    <name type="scientific">Rhodococcus gannanensis</name>
    <dbReference type="NCBI Taxonomy" id="1960308"/>
    <lineage>
        <taxon>Bacteria</taxon>
        <taxon>Bacillati</taxon>
        <taxon>Actinomycetota</taxon>
        <taxon>Actinomycetes</taxon>
        <taxon>Mycobacteriales</taxon>
        <taxon>Nocardiaceae</taxon>
        <taxon>Rhodococcus</taxon>
    </lineage>
</organism>
<comment type="similarity">
    <text evidence="1">Belongs to the ATP-dependent AMP-binding enzyme family.</text>
</comment>
<dbReference type="InterPro" id="IPR025110">
    <property type="entry name" value="AMP-bd_C"/>
</dbReference>
<evidence type="ECO:0000313" key="5">
    <source>
        <dbReference type="EMBL" id="MFD1812207.1"/>
    </source>
</evidence>
<dbReference type="SUPFAM" id="SSF56801">
    <property type="entry name" value="Acetyl-CoA synthetase-like"/>
    <property type="match status" value="1"/>
</dbReference>
<feature type="domain" description="AMP-dependent synthetase/ligase" evidence="3">
    <location>
        <begin position="27"/>
        <end position="418"/>
    </location>
</feature>
<dbReference type="PANTHER" id="PTHR24096:SF149">
    <property type="entry name" value="AMP-BINDING DOMAIN-CONTAINING PROTEIN-RELATED"/>
    <property type="match status" value="1"/>
</dbReference>